<dbReference type="CDD" id="cd13225">
    <property type="entry name" value="PH-like_bacteria"/>
    <property type="match status" value="1"/>
</dbReference>
<organism evidence="2 3">
    <name type="scientific">Aerococcus urinaeequi</name>
    <dbReference type="NCBI Taxonomy" id="51665"/>
    <lineage>
        <taxon>Bacteria</taxon>
        <taxon>Bacillati</taxon>
        <taxon>Bacillota</taxon>
        <taxon>Bacilli</taxon>
        <taxon>Lactobacillales</taxon>
        <taxon>Aerococcaceae</taxon>
        <taxon>Aerococcus</taxon>
    </lineage>
</organism>
<dbReference type="Pfam" id="PF08000">
    <property type="entry name" value="bPH_1"/>
    <property type="match status" value="1"/>
</dbReference>
<proteinExistence type="predicted"/>
<dbReference type="InterPro" id="IPR012544">
    <property type="entry name" value="PHb"/>
</dbReference>
<dbReference type="Proteomes" id="UP001179483">
    <property type="component" value="Chromosome"/>
</dbReference>
<dbReference type="RefSeq" id="WP_154837202.1">
    <property type="nucleotide sequence ID" value="NZ_CP116590.1"/>
</dbReference>
<feature type="domain" description="Bacterial Pleckstrin homology" evidence="1">
    <location>
        <begin position="9"/>
        <end position="117"/>
    </location>
</feature>
<dbReference type="Gene3D" id="2.30.29.50">
    <property type="entry name" value="Bacterial Pleckstrin homology domain"/>
    <property type="match status" value="1"/>
</dbReference>
<accession>A0AAE9XNE7</accession>
<gene>
    <name evidence="2" type="ORF">PML80_03400</name>
</gene>
<evidence type="ECO:0000259" key="1">
    <source>
        <dbReference type="Pfam" id="PF08000"/>
    </source>
</evidence>
<evidence type="ECO:0000313" key="3">
    <source>
        <dbReference type="Proteomes" id="UP001179483"/>
    </source>
</evidence>
<dbReference type="EMBL" id="CP116590">
    <property type="protein sequence ID" value="WCG38380.1"/>
    <property type="molecule type" value="Genomic_DNA"/>
</dbReference>
<protein>
    <submittedName>
        <fullName evidence="2">PH domain-containing protein</fullName>
    </submittedName>
</protein>
<reference evidence="2" key="1">
    <citation type="submission" date="2023-01" db="EMBL/GenBank/DDBJ databases">
        <title>Oxazolidinone resistance genes in florfenicol resistant enterococci from beef cattle and veal calves at slaughter.</title>
        <authorList>
            <person name="Biggel M."/>
        </authorList>
    </citation>
    <scope>NUCLEOTIDE SEQUENCE</scope>
    <source>
        <strain evidence="2">K79-1</strain>
    </source>
</reference>
<sequence>MPLENFKAWIFNEEIDTPSEITQMIRGDEKVFKSFKTVRDVASFTDKRLIVIDSQGLTGKKKEIYSLPYKSILMWSTENSGRLDLTSEVQLWTRMGTIKINLAKNINVREFDLLLQEVCL</sequence>
<dbReference type="AlphaFoldDB" id="A0AAE9XNE7"/>
<dbReference type="SUPFAM" id="SSF50729">
    <property type="entry name" value="PH domain-like"/>
    <property type="match status" value="1"/>
</dbReference>
<dbReference type="InterPro" id="IPR037063">
    <property type="entry name" value="PHb_sf"/>
</dbReference>
<name>A0AAE9XNE7_9LACT</name>
<evidence type="ECO:0000313" key="2">
    <source>
        <dbReference type="EMBL" id="WCG38380.1"/>
    </source>
</evidence>